<evidence type="ECO:0000256" key="4">
    <source>
        <dbReference type="ARBA" id="ARBA00023242"/>
    </source>
</evidence>
<evidence type="ECO:0000313" key="8">
    <source>
        <dbReference type="Proteomes" id="UP000094285"/>
    </source>
</evidence>
<evidence type="ECO:0000256" key="3">
    <source>
        <dbReference type="ARBA" id="ARBA00023125"/>
    </source>
</evidence>
<dbReference type="GO" id="GO:0005634">
    <property type="term" value="C:nucleus"/>
    <property type="evidence" value="ECO:0007669"/>
    <property type="project" value="UniProtKB-SubCell"/>
</dbReference>
<evidence type="ECO:0000313" key="7">
    <source>
        <dbReference type="EMBL" id="ODV77999.1"/>
    </source>
</evidence>
<comment type="subcellular location">
    <subcellularLocation>
        <location evidence="1">Nucleus</location>
    </subcellularLocation>
</comment>
<dbReference type="AlphaFoldDB" id="A0A1E4SEP2"/>
<feature type="compositionally biased region" description="Polar residues" evidence="5">
    <location>
        <begin position="714"/>
        <end position="724"/>
    </location>
</feature>
<dbReference type="Pfam" id="PF04082">
    <property type="entry name" value="Fungal_trans"/>
    <property type="match status" value="1"/>
</dbReference>
<proteinExistence type="predicted"/>
<gene>
    <name evidence="7" type="ORF">CANTADRAFT_54730</name>
</gene>
<evidence type="ECO:0000256" key="5">
    <source>
        <dbReference type="SAM" id="MobiDB-lite"/>
    </source>
</evidence>
<evidence type="ECO:0000259" key="6">
    <source>
        <dbReference type="PROSITE" id="PS50048"/>
    </source>
</evidence>
<keyword evidence="2" id="KW-0479">Metal-binding</keyword>
<feature type="compositionally biased region" description="Polar residues" evidence="5">
    <location>
        <begin position="674"/>
        <end position="683"/>
    </location>
</feature>
<dbReference type="GeneID" id="30984495"/>
<dbReference type="PANTHER" id="PTHR46910:SF3">
    <property type="entry name" value="HALOTOLERANCE PROTEIN 9-RELATED"/>
    <property type="match status" value="1"/>
</dbReference>
<feature type="domain" description="Zn(2)-C6 fungal-type" evidence="6">
    <location>
        <begin position="20"/>
        <end position="55"/>
    </location>
</feature>
<reference evidence="8" key="1">
    <citation type="submission" date="2016-05" db="EMBL/GenBank/DDBJ databases">
        <title>Comparative genomics of biotechnologically important yeasts.</title>
        <authorList>
            <consortium name="DOE Joint Genome Institute"/>
            <person name="Riley R."/>
            <person name="Haridas S."/>
            <person name="Wolfe K.H."/>
            <person name="Lopes M.R."/>
            <person name="Hittinger C.T."/>
            <person name="Goker M."/>
            <person name="Salamov A."/>
            <person name="Wisecaver J."/>
            <person name="Long T.M."/>
            <person name="Aerts A.L."/>
            <person name="Barry K."/>
            <person name="Choi C."/>
            <person name="Clum A."/>
            <person name="Coughlan A.Y."/>
            <person name="Deshpande S."/>
            <person name="Douglass A.P."/>
            <person name="Hanson S.J."/>
            <person name="Klenk H.-P."/>
            <person name="Labutti K."/>
            <person name="Lapidus A."/>
            <person name="Lindquist E."/>
            <person name="Lipzen A."/>
            <person name="Meier-Kolthoff J.P."/>
            <person name="Ohm R.A."/>
            <person name="Otillar R.P."/>
            <person name="Pangilinan J."/>
            <person name="Peng Y."/>
            <person name="Rokas A."/>
            <person name="Rosa C.A."/>
            <person name="Scheuner C."/>
            <person name="Sibirny A.A."/>
            <person name="Slot J.C."/>
            <person name="Stielow J.B."/>
            <person name="Sun H."/>
            <person name="Kurtzman C.P."/>
            <person name="Blackwell M."/>
            <person name="Grigoriev I.V."/>
            <person name="Jeffries T.W."/>
        </authorList>
    </citation>
    <scope>NUCLEOTIDE SEQUENCE [LARGE SCALE GENOMIC DNA]</scope>
    <source>
        <strain evidence="8">NRRL Y-17324</strain>
    </source>
</reference>
<dbReference type="CDD" id="cd12148">
    <property type="entry name" value="fungal_TF_MHR"/>
    <property type="match status" value="1"/>
</dbReference>
<sequence length="761" mass="88048">MFVFPAFDSNYKTRKRTFNCCQNCRIKRVKCEITSTDYERVGCKTCNRHNWKCSLIKRKAGQPDDDDDDGKTPGPAGLTENDDPELDDIKESSDSSLEGFPNREPGPTEPLRITPLFLKQRFNFNILGPESLSTYQLYYHGHPKAIIANASEDQSIWHESGVYIKVKKEDDAKSYKVRNFGKAGKEKEFYIRNPLIYNFLLTINAFTLTSQEYPFDYFDTKQLVELYFYKINSIFPVVNESKFWDDFKADKAQNVLVYTMVLVIARDKMAESILRRVFSKNSASSDDPRNFTQKLQTFMTDLEYKIRQILLILPQLGDDDKFTRLVTLVLLSLHFNFDKLGNEQSSHDLTDAINLGVALGIHMKRLSSKIDPLRAEYTTNLWWCCYIFDRFNGLFNQRNLFIRQEDFNVDLPYNNINLLKLVQLARALENMFLAIYTPFNDTNATISGKENSQTPNNLMNINPRYNMFNIDEFQKLEFELCDQERNNPRKIYESNGNASDYVSNTIHFLSRIVNNAIIMGSQKAKYDNPQIPMSIPDDCAIRAASNIVKYVREMQEDYVINIPVVPWCISLAMAISLKRRTKAYFKEPLNSADNNKLEFELEDYLAALKKFSNTWWFVDEMYRLTKDFTDKLATKAIRRTTKRRKSASNNSIHKAQKLSPQSKPKWGDSRALSVPSNSMHSGYQSVSKADSIPSIQNILRPEPVAPETGEHYNRNSIENGSPLTTVSSNDLDYDQYFDSMQIDIFNYDFFKDVPNAINMLS</sequence>
<dbReference type="InterPro" id="IPR050987">
    <property type="entry name" value="AtrR-like"/>
</dbReference>
<dbReference type="PANTHER" id="PTHR46910">
    <property type="entry name" value="TRANSCRIPTION FACTOR PDR1"/>
    <property type="match status" value="1"/>
</dbReference>
<organism evidence="7 8">
    <name type="scientific">Suhomyces tanzawaensis NRRL Y-17324</name>
    <dbReference type="NCBI Taxonomy" id="984487"/>
    <lineage>
        <taxon>Eukaryota</taxon>
        <taxon>Fungi</taxon>
        <taxon>Dikarya</taxon>
        <taxon>Ascomycota</taxon>
        <taxon>Saccharomycotina</taxon>
        <taxon>Pichiomycetes</taxon>
        <taxon>Debaryomycetaceae</taxon>
        <taxon>Suhomyces</taxon>
    </lineage>
</organism>
<dbReference type="GO" id="GO:0000981">
    <property type="term" value="F:DNA-binding transcription factor activity, RNA polymerase II-specific"/>
    <property type="evidence" value="ECO:0007669"/>
    <property type="project" value="InterPro"/>
</dbReference>
<dbReference type="GO" id="GO:0008270">
    <property type="term" value="F:zinc ion binding"/>
    <property type="evidence" value="ECO:0007669"/>
    <property type="project" value="InterPro"/>
</dbReference>
<feature type="region of interest" description="Disordered" evidence="5">
    <location>
        <begin position="60"/>
        <end position="110"/>
    </location>
</feature>
<name>A0A1E4SEP2_9ASCO</name>
<dbReference type="SMART" id="SM00906">
    <property type="entry name" value="Fungal_trans"/>
    <property type="match status" value="1"/>
</dbReference>
<dbReference type="InterPro" id="IPR001138">
    <property type="entry name" value="Zn2Cys6_DnaBD"/>
</dbReference>
<accession>A0A1E4SEP2</accession>
<dbReference type="PROSITE" id="PS50048">
    <property type="entry name" value="ZN2_CY6_FUNGAL_2"/>
    <property type="match status" value="1"/>
</dbReference>
<evidence type="ECO:0000256" key="1">
    <source>
        <dbReference type="ARBA" id="ARBA00004123"/>
    </source>
</evidence>
<protein>
    <recommendedName>
        <fullName evidence="6">Zn(2)-C6 fungal-type domain-containing protein</fullName>
    </recommendedName>
</protein>
<dbReference type="EMBL" id="KV453914">
    <property type="protein sequence ID" value="ODV77999.1"/>
    <property type="molecule type" value="Genomic_DNA"/>
</dbReference>
<dbReference type="InterPro" id="IPR007219">
    <property type="entry name" value="XnlR_reg_dom"/>
</dbReference>
<dbReference type="GO" id="GO:0006351">
    <property type="term" value="P:DNA-templated transcription"/>
    <property type="evidence" value="ECO:0007669"/>
    <property type="project" value="InterPro"/>
</dbReference>
<keyword evidence="3" id="KW-0238">DNA-binding</keyword>
<dbReference type="RefSeq" id="XP_020063121.1">
    <property type="nucleotide sequence ID" value="XM_020210359.1"/>
</dbReference>
<dbReference type="CDD" id="cd00067">
    <property type="entry name" value="GAL4"/>
    <property type="match status" value="1"/>
</dbReference>
<dbReference type="GO" id="GO:0003677">
    <property type="term" value="F:DNA binding"/>
    <property type="evidence" value="ECO:0007669"/>
    <property type="project" value="UniProtKB-KW"/>
</dbReference>
<evidence type="ECO:0000256" key="2">
    <source>
        <dbReference type="ARBA" id="ARBA00022723"/>
    </source>
</evidence>
<keyword evidence="8" id="KW-1185">Reference proteome</keyword>
<dbReference type="STRING" id="984487.A0A1E4SEP2"/>
<dbReference type="Proteomes" id="UP000094285">
    <property type="component" value="Unassembled WGS sequence"/>
</dbReference>
<dbReference type="OrthoDB" id="10031947at2759"/>
<feature type="region of interest" description="Disordered" evidence="5">
    <location>
        <begin position="704"/>
        <end position="724"/>
    </location>
</feature>
<feature type="compositionally biased region" description="Polar residues" evidence="5">
    <location>
        <begin position="649"/>
        <end position="662"/>
    </location>
</feature>
<keyword evidence="4" id="KW-0539">Nucleus</keyword>
<feature type="region of interest" description="Disordered" evidence="5">
    <location>
        <begin position="639"/>
        <end position="683"/>
    </location>
</feature>